<name>A0A6G0U9A8_APHGL</name>
<comment type="caution">
    <text evidence="1">The sequence shown here is derived from an EMBL/GenBank/DDBJ whole genome shotgun (WGS) entry which is preliminary data.</text>
</comment>
<reference evidence="1 2" key="1">
    <citation type="submission" date="2019-08" db="EMBL/GenBank/DDBJ databases">
        <title>The genome of the soybean aphid Biotype 1, its phylome, world population structure and adaptation to the North American continent.</title>
        <authorList>
            <person name="Giordano R."/>
            <person name="Donthu R.K."/>
            <person name="Hernandez A.G."/>
            <person name="Wright C.L."/>
            <person name="Zimin A.V."/>
        </authorList>
    </citation>
    <scope>NUCLEOTIDE SEQUENCE [LARGE SCALE GENOMIC DNA]</scope>
    <source>
        <tissue evidence="1">Whole aphids</tissue>
    </source>
</reference>
<dbReference type="EMBL" id="VYZN01000001">
    <property type="protein sequence ID" value="KAE9545537.1"/>
    <property type="molecule type" value="Genomic_DNA"/>
</dbReference>
<proteinExistence type="predicted"/>
<gene>
    <name evidence="1" type="ORF">AGLY_001080</name>
</gene>
<accession>A0A6G0U9A8</accession>
<keyword evidence="2" id="KW-1185">Reference proteome</keyword>
<protein>
    <submittedName>
        <fullName evidence="1">Uncharacterized protein</fullName>
    </submittedName>
</protein>
<feature type="non-terminal residue" evidence="1">
    <location>
        <position position="291"/>
    </location>
</feature>
<evidence type="ECO:0000313" key="2">
    <source>
        <dbReference type="Proteomes" id="UP000475862"/>
    </source>
</evidence>
<organism evidence="1 2">
    <name type="scientific">Aphis glycines</name>
    <name type="common">Soybean aphid</name>
    <dbReference type="NCBI Taxonomy" id="307491"/>
    <lineage>
        <taxon>Eukaryota</taxon>
        <taxon>Metazoa</taxon>
        <taxon>Ecdysozoa</taxon>
        <taxon>Arthropoda</taxon>
        <taxon>Hexapoda</taxon>
        <taxon>Insecta</taxon>
        <taxon>Pterygota</taxon>
        <taxon>Neoptera</taxon>
        <taxon>Paraneoptera</taxon>
        <taxon>Hemiptera</taxon>
        <taxon>Sternorrhyncha</taxon>
        <taxon>Aphidomorpha</taxon>
        <taxon>Aphidoidea</taxon>
        <taxon>Aphididae</taxon>
        <taxon>Aphidini</taxon>
        <taxon>Aphis</taxon>
        <taxon>Aphis</taxon>
    </lineage>
</organism>
<dbReference type="Proteomes" id="UP000475862">
    <property type="component" value="Unassembled WGS sequence"/>
</dbReference>
<evidence type="ECO:0000313" key="1">
    <source>
        <dbReference type="EMBL" id="KAE9545537.1"/>
    </source>
</evidence>
<dbReference type="AlphaFoldDB" id="A0A6G0U9A8"/>
<sequence>MLSGLCNEALYNGFAICLSLTEKRVLLMKMMVDEVMIQYLLQHDHRFTRGVNSVKYRNVVTSTIQSPSLIVSNKNVQPIEPIPFKFAKTRANTTTLISVAKKKHLTIIQSVILMESAAKLLKSSVIEIRHLRLLAARSFNLARLNLVTKYIMNIRTSLHTCSSSTEVLLFIIFDCNLFQLINYCFKFEFTHIAYQCRILAYCSAFTSYRSHLSHSSFTFHNIEFLYYVYFTREKILSLSDKHIIKQLDSTADGWVQFGPVIRSLVVDRTSCLIRKLVYFKCLTTTRSKYEK</sequence>